<dbReference type="Pfam" id="PF00651">
    <property type="entry name" value="BTB"/>
    <property type="match status" value="1"/>
</dbReference>
<dbReference type="PANTHER" id="PTHR45774:SF3">
    <property type="entry name" value="BTB (POZ) DOMAIN-CONTAINING 2B-RELATED"/>
    <property type="match status" value="1"/>
</dbReference>
<dbReference type="PROSITE" id="PS50097">
    <property type="entry name" value="BTB"/>
    <property type="match status" value="1"/>
</dbReference>
<dbReference type="InterPro" id="IPR011705">
    <property type="entry name" value="BACK"/>
</dbReference>
<dbReference type="Pfam" id="PF07707">
    <property type="entry name" value="BACK"/>
    <property type="match status" value="1"/>
</dbReference>
<dbReference type="Proteomes" id="UP000022910">
    <property type="component" value="Unassembled WGS sequence"/>
</dbReference>
<accession>A0A015IXG0</accession>
<reference evidence="3 4" key="1">
    <citation type="submission" date="2014-02" db="EMBL/GenBank/DDBJ databases">
        <title>Single nucleus genome sequencing reveals high similarity among nuclei of an endomycorrhizal fungus.</title>
        <authorList>
            <person name="Lin K."/>
            <person name="Geurts R."/>
            <person name="Zhang Z."/>
            <person name="Limpens E."/>
            <person name="Saunders D.G."/>
            <person name="Mu D."/>
            <person name="Pang E."/>
            <person name="Cao H."/>
            <person name="Cha H."/>
            <person name="Lin T."/>
            <person name="Zhou Q."/>
            <person name="Shang Y."/>
            <person name="Li Y."/>
            <person name="Ivanov S."/>
            <person name="Sharma T."/>
            <person name="Velzen R.V."/>
            <person name="Ruijter N.D."/>
            <person name="Aanen D.K."/>
            <person name="Win J."/>
            <person name="Kamoun S."/>
            <person name="Bisseling T."/>
            <person name="Huang S."/>
        </authorList>
    </citation>
    <scope>NUCLEOTIDE SEQUENCE [LARGE SCALE GENOMIC DNA]</scope>
    <source>
        <strain evidence="4">DAOM197198w</strain>
    </source>
</reference>
<dbReference type="SUPFAM" id="SSF54695">
    <property type="entry name" value="POZ domain"/>
    <property type="match status" value="1"/>
</dbReference>
<evidence type="ECO:0000313" key="3">
    <source>
        <dbReference type="EMBL" id="EXX59035.1"/>
    </source>
</evidence>
<dbReference type="Pfam" id="PF07534">
    <property type="entry name" value="TLD"/>
    <property type="match status" value="1"/>
</dbReference>
<dbReference type="EMBL" id="JEMT01026545">
    <property type="protein sequence ID" value="EXX59035.1"/>
    <property type="molecule type" value="Genomic_DNA"/>
</dbReference>
<dbReference type="InterPro" id="IPR000210">
    <property type="entry name" value="BTB/POZ_dom"/>
</dbReference>
<dbReference type="InterPro" id="IPR011333">
    <property type="entry name" value="SKP1/BTB/POZ_sf"/>
</dbReference>
<dbReference type="Gene3D" id="1.25.40.420">
    <property type="match status" value="1"/>
</dbReference>
<evidence type="ECO:0000313" key="4">
    <source>
        <dbReference type="Proteomes" id="UP000022910"/>
    </source>
</evidence>
<dbReference type="InterPro" id="IPR006571">
    <property type="entry name" value="TLDc_dom"/>
</dbReference>
<dbReference type="SMART" id="SM00225">
    <property type="entry name" value="BTB"/>
    <property type="match status" value="1"/>
</dbReference>
<evidence type="ECO:0008006" key="5">
    <source>
        <dbReference type="Google" id="ProtNLM"/>
    </source>
</evidence>
<proteinExistence type="predicted"/>
<comment type="caution">
    <text evidence="3">The sequence shown here is derived from an EMBL/GenBank/DDBJ whole genome shotgun (WGS) entry which is preliminary data.</text>
</comment>
<dbReference type="AlphaFoldDB" id="A0A015IXG0"/>
<feature type="domain" description="BTB" evidence="1">
    <location>
        <begin position="24"/>
        <end position="97"/>
    </location>
</feature>
<protein>
    <recommendedName>
        <fullName evidence="5">Kelch-like protein 17</fullName>
    </recommendedName>
</protein>
<evidence type="ECO:0000259" key="2">
    <source>
        <dbReference type="PROSITE" id="PS51886"/>
    </source>
</evidence>
<evidence type="ECO:0000259" key="1">
    <source>
        <dbReference type="PROSITE" id="PS50097"/>
    </source>
</evidence>
<sequence length="470" mass="54678">MEDSKLLPKLSQNLLEILNDEEYYDITIEVGNDPNVKIFRAHMVILHYRSPYLKRILSTNKKKNDGTLSHIKLPNISPEIFHIILRYIYSGRLSLNEYDTSDIIKVLISASELSLQELVTCLQSFLIKNKADWMEQNFNFIYQTSSDNSFVELQKYCTDLITKEPDKIFKSPNFCSISERLLVSIIQNDNLQMKEIQVWEHVIKWGLAQNPELSSDITKFSKNDFIILKNTIQQCTPFIKFYNLTSKEFISKVVPHKKILSKELYDDLLNTYLNLLDPDSKPSDKSKPNIIKEIKLRTVDSKIITYQHTELISKWIDKLEISDELTSSYDFKLLFRGSRDGFSGDKFHEICDNKSRTVTIIKVKDSNEIIGGYNPIQWTSEGDYGTTIDSFIFSFNNNDRIENHILSRVMNEDRAIVNDPYYGPSFGIFDIIIWPKYGGNICKKCSYEKPIRKTDGNFTVKECEVFQIDI</sequence>
<organism evidence="3 4">
    <name type="scientific">Rhizophagus irregularis (strain DAOM 197198w)</name>
    <name type="common">Glomus intraradices</name>
    <dbReference type="NCBI Taxonomy" id="1432141"/>
    <lineage>
        <taxon>Eukaryota</taxon>
        <taxon>Fungi</taxon>
        <taxon>Fungi incertae sedis</taxon>
        <taxon>Mucoromycota</taxon>
        <taxon>Glomeromycotina</taxon>
        <taxon>Glomeromycetes</taxon>
        <taxon>Glomerales</taxon>
        <taxon>Glomeraceae</taxon>
        <taxon>Rhizophagus</taxon>
    </lineage>
</organism>
<name>A0A015IXG0_RHIIW</name>
<feature type="domain" description="TLDc" evidence="2">
    <location>
        <begin position="302"/>
        <end position="469"/>
    </location>
</feature>
<keyword evidence="4" id="KW-1185">Reference proteome</keyword>
<dbReference type="PANTHER" id="PTHR45774">
    <property type="entry name" value="BTB/POZ DOMAIN-CONTAINING"/>
    <property type="match status" value="1"/>
</dbReference>
<dbReference type="HOGENOM" id="CLU_021542_0_2_1"/>
<gene>
    <name evidence="3" type="ORF">RirG_192400</name>
</gene>
<dbReference type="PROSITE" id="PS51886">
    <property type="entry name" value="TLDC"/>
    <property type="match status" value="1"/>
</dbReference>
<dbReference type="Gene3D" id="3.30.710.10">
    <property type="entry name" value="Potassium Channel Kv1.1, Chain A"/>
    <property type="match status" value="1"/>
</dbReference>
<dbReference type="CDD" id="cd18186">
    <property type="entry name" value="BTB_POZ_ZBTB_KLHL-like"/>
    <property type="match status" value="1"/>
</dbReference>